<accession>A0A0R3WAZ2</accession>
<evidence type="ECO:0000313" key="2">
    <source>
        <dbReference type="Proteomes" id="UP000282613"/>
    </source>
</evidence>
<evidence type="ECO:0000313" key="1">
    <source>
        <dbReference type="EMBL" id="VDK38973.1"/>
    </source>
</evidence>
<keyword evidence="2" id="KW-1185">Reference proteome</keyword>
<dbReference type="WBParaSite" id="TASK_0000776001-mRNA-1">
    <property type="protein sequence ID" value="TASK_0000776001-mRNA-1"/>
    <property type="gene ID" value="TASK_0000776001"/>
</dbReference>
<reference evidence="3" key="1">
    <citation type="submission" date="2017-02" db="UniProtKB">
        <authorList>
            <consortium name="WormBaseParasite"/>
        </authorList>
    </citation>
    <scope>IDENTIFICATION</scope>
</reference>
<sequence length="139" mass="14759">MPSYSSVKSSFLLGWTSGDNVGFTEETSKDSRLPANNLAIKAEAFPTTRKQKATPCSYQCVVANACLEVVTTTATIAATTTATIVATTTAVVRTSRTASGGILDQGKWMKRLKRTIITTAAPLPPATNIPFLCIGLHHK</sequence>
<dbReference type="AlphaFoldDB" id="A0A0R3WAZ2"/>
<evidence type="ECO:0000313" key="3">
    <source>
        <dbReference type="WBParaSite" id="TASK_0000776001-mRNA-1"/>
    </source>
</evidence>
<proteinExistence type="predicted"/>
<organism evidence="3">
    <name type="scientific">Taenia asiatica</name>
    <name type="common">Asian tapeworm</name>
    <dbReference type="NCBI Taxonomy" id="60517"/>
    <lineage>
        <taxon>Eukaryota</taxon>
        <taxon>Metazoa</taxon>
        <taxon>Spiralia</taxon>
        <taxon>Lophotrochozoa</taxon>
        <taxon>Platyhelminthes</taxon>
        <taxon>Cestoda</taxon>
        <taxon>Eucestoda</taxon>
        <taxon>Cyclophyllidea</taxon>
        <taxon>Taeniidae</taxon>
        <taxon>Taenia</taxon>
    </lineage>
</organism>
<dbReference type="Proteomes" id="UP000282613">
    <property type="component" value="Unassembled WGS sequence"/>
</dbReference>
<gene>
    <name evidence="1" type="ORF">TASK_LOCUS7761</name>
</gene>
<name>A0A0R3WAZ2_TAEAS</name>
<protein>
    <submittedName>
        <fullName evidence="1 3">Uncharacterized protein</fullName>
    </submittedName>
</protein>
<reference evidence="1 2" key="2">
    <citation type="submission" date="2018-11" db="EMBL/GenBank/DDBJ databases">
        <authorList>
            <consortium name="Pathogen Informatics"/>
        </authorList>
    </citation>
    <scope>NUCLEOTIDE SEQUENCE [LARGE SCALE GENOMIC DNA]</scope>
</reference>
<dbReference type="EMBL" id="UYRS01018670">
    <property type="protein sequence ID" value="VDK38973.1"/>
    <property type="molecule type" value="Genomic_DNA"/>
</dbReference>